<reference evidence="5 6" key="1">
    <citation type="submission" date="2023-08" db="EMBL/GenBank/DDBJ databases">
        <authorList>
            <person name="Girao M."/>
            <person name="Carvalho M.F."/>
        </authorList>
    </citation>
    <scope>NUCLEOTIDE SEQUENCE [LARGE SCALE GENOMIC DNA]</scope>
    <source>
        <strain evidence="5 6">CC-R104</strain>
    </source>
</reference>
<evidence type="ECO:0000313" key="5">
    <source>
        <dbReference type="EMBL" id="MEE2033029.1"/>
    </source>
</evidence>
<keyword evidence="3" id="KW-0274">FAD</keyword>
<dbReference type="PRINTS" id="PR00411">
    <property type="entry name" value="PNDRDTASEI"/>
</dbReference>
<sequence length="643" mass="71627">MNLEQLSVTLSADDAQLQTALTQANLPTLLLVLAHVTRDPKWLEEPYRPTRTLALHDNDTGGLPDNVQQEIRAAAFDTLRALRDGNLELPAPPQDDDVIKMLSISLGESIPPEYATTMAEEAGFRPRGGTAWSSGTRPASADKLNAVIIGAGPSGIAAAATLAKLGIRYTIVEKSDAVGGVWRDNDYPGAGVDTPTHMYSFSFAPRRGWTRYYAKQPEILDYIQQTARDFGVVQNIRFRTEVTKMAWDEEAQLWHVSILEGDGSHEVLDAPIVISCVGQLSRPSTPSLPGMGLFEGPMFHSARWDHEVDLTGKRVAVIGAGATAMQIVPAIADTAEKVLVFQRSPQWIAPNPNYLRDVPDGTRLLMEQVPYYADFYRLRLNWQFQDKLLASLYRDPEWPHPERSVSAANDKHRIFFTKYLDEQLGDRTDLREKVLPDYPPYGKRILMDNNWFKTIKRDDVELITDAIAGFDEHHVLTADGAAHEADIVVLATGFQTSRMLWPMDICGRSGVSLHEQWGDDDASAYVGVSVPNFPNLFIVGGPHTALGHGGSAIYSTECSVSYISQLLIQMVERGLNCVEVKPDVAEEFNKRIDAEHERLIWTHPGMTNWYSNAAGRVVAAMPWRNVDYWTLTRTPDLEDYIAK</sequence>
<dbReference type="Gene3D" id="3.50.50.60">
    <property type="entry name" value="FAD/NAD(P)-binding domain"/>
    <property type="match status" value="2"/>
</dbReference>
<organism evidence="5 6">
    <name type="scientific">Rhodococcus chondri</name>
    <dbReference type="NCBI Taxonomy" id="3065941"/>
    <lineage>
        <taxon>Bacteria</taxon>
        <taxon>Bacillati</taxon>
        <taxon>Actinomycetota</taxon>
        <taxon>Actinomycetes</taxon>
        <taxon>Mycobacteriales</taxon>
        <taxon>Nocardiaceae</taxon>
        <taxon>Rhodococcus</taxon>
    </lineage>
</organism>
<dbReference type="SUPFAM" id="SSF51905">
    <property type="entry name" value="FAD/NAD(P)-binding domain"/>
    <property type="match status" value="2"/>
</dbReference>
<evidence type="ECO:0000256" key="4">
    <source>
        <dbReference type="ARBA" id="ARBA00023002"/>
    </source>
</evidence>
<keyword evidence="6" id="KW-1185">Reference proteome</keyword>
<protein>
    <submittedName>
        <fullName evidence="5">NAD(P)/FAD-dependent oxidoreductase</fullName>
        <ecNumber evidence="5">1.14.13.-</ecNumber>
    </submittedName>
</protein>
<dbReference type="Proteomes" id="UP001331936">
    <property type="component" value="Unassembled WGS sequence"/>
</dbReference>
<evidence type="ECO:0000256" key="1">
    <source>
        <dbReference type="ARBA" id="ARBA00010139"/>
    </source>
</evidence>
<dbReference type="PANTHER" id="PTHR42877:SF4">
    <property type="entry name" value="FAD_NAD(P)-BINDING DOMAIN-CONTAINING PROTEIN-RELATED"/>
    <property type="match status" value="1"/>
</dbReference>
<dbReference type="EC" id="1.14.13.-" evidence="5"/>
<accession>A0ABU7JU45</accession>
<dbReference type="InterPro" id="IPR036188">
    <property type="entry name" value="FAD/NAD-bd_sf"/>
</dbReference>
<dbReference type="InterPro" id="IPR020946">
    <property type="entry name" value="Flavin_mOase-like"/>
</dbReference>
<dbReference type="InterPro" id="IPR051209">
    <property type="entry name" value="FAD-bind_Monooxygenase_sf"/>
</dbReference>
<dbReference type="RefSeq" id="WP_330152446.1">
    <property type="nucleotide sequence ID" value="NZ_JAUZMZ010000065.1"/>
</dbReference>
<comment type="similarity">
    <text evidence="1">Belongs to the FAD-binding monooxygenase family.</text>
</comment>
<evidence type="ECO:0000256" key="3">
    <source>
        <dbReference type="ARBA" id="ARBA00022827"/>
    </source>
</evidence>
<proteinExistence type="inferred from homology"/>
<dbReference type="GO" id="GO:0016491">
    <property type="term" value="F:oxidoreductase activity"/>
    <property type="evidence" value="ECO:0007669"/>
    <property type="project" value="UniProtKB-KW"/>
</dbReference>
<dbReference type="Pfam" id="PF00743">
    <property type="entry name" value="FMO-like"/>
    <property type="match status" value="1"/>
</dbReference>
<comment type="caution">
    <text evidence="5">The sequence shown here is derived from an EMBL/GenBank/DDBJ whole genome shotgun (WGS) entry which is preliminary data.</text>
</comment>
<dbReference type="PRINTS" id="PR00368">
    <property type="entry name" value="FADPNR"/>
</dbReference>
<name>A0ABU7JU45_9NOCA</name>
<dbReference type="EMBL" id="JAUZMZ010000065">
    <property type="protein sequence ID" value="MEE2033029.1"/>
    <property type="molecule type" value="Genomic_DNA"/>
</dbReference>
<dbReference type="PANTHER" id="PTHR42877">
    <property type="entry name" value="L-ORNITHINE N(5)-MONOOXYGENASE-RELATED"/>
    <property type="match status" value="1"/>
</dbReference>
<evidence type="ECO:0000256" key="2">
    <source>
        <dbReference type="ARBA" id="ARBA00022630"/>
    </source>
</evidence>
<gene>
    <name evidence="5" type="ORF">Q8814_13055</name>
</gene>
<keyword evidence="2" id="KW-0285">Flavoprotein</keyword>
<evidence type="ECO:0000313" key="6">
    <source>
        <dbReference type="Proteomes" id="UP001331936"/>
    </source>
</evidence>
<keyword evidence="4 5" id="KW-0560">Oxidoreductase</keyword>